<evidence type="ECO:0000256" key="3">
    <source>
        <dbReference type="ARBA" id="ARBA00022574"/>
    </source>
</evidence>
<evidence type="ECO:0000259" key="14">
    <source>
        <dbReference type="Pfam" id="PF13842"/>
    </source>
</evidence>
<dbReference type="InterPro" id="IPR019775">
    <property type="entry name" value="WD40_repeat_CS"/>
</dbReference>
<dbReference type="PANTHER" id="PTHR22846">
    <property type="entry name" value="WD40 REPEAT PROTEIN"/>
    <property type="match status" value="1"/>
</dbReference>
<keyword evidence="13" id="KW-0812">Transmembrane</keyword>
<dbReference type="InterPro" id="IPR036322">
    <property type="entry name" value="WD40_repeat_dom_sf"/>
</dbReference>
<evidence type="ECO:0000256" key="6">
    <source>
        <dbReference type="ARBA" id="ARBA00022853"/>
    </source>
</evidence>
<evidence type="ECO:0000256" key="10">
    <source>
        <dbReference type="ARBA" id="ARBA00023242"/>
    </source>
</evidence>
<proteinExistence type="inferred from homology"/>
<dbReference type="GO" id="GO:0000976">
    <property type="term" value="F:transcription cis-regulatory region binding"/>
    <property type="evidence" value="ECO:0007669"/>
    <property type="project" value="UniProtKB-ARBA"/>
</dbReference>
<feature type="repeat" description="WD" evidence="12">
    <location>
        <begin position="1190"/>
        <end position="1240"/>
    </location>
</feature>
<dbReference type="GO" id="GO:0006325">
    <property type="term" value="P:chromatin organization"/>
    <property type="evidence" value="ECO:0007669"/>
    <property type="project" value="UniProtKB-KW"/>
</dbReference>
<evidence type="ECO:0000313" key="16">
    <source>
        <dbReference type="Proteomes" id="UP000095280"/>
    </source>
</evidence>
<dbReference type="Proteomes" id="UP000095280">
    <property type="component" value="Unplaced"/>
</dbReference>
<dbReference type="GO" id="GO:0003714">
    <property type="term" value="F:transcription corepressor activity"/>
    <property type="evidence" value="ECO:0007669"/>
    <property type="project" value="InterPro"/>
</dbReference>
<evidence type="ECO:0000256" key="2">
    <source>
        <dbReference type="ARBA" id="ARBA00022491"/>
    </source>
</evidence>
<feature type="repeat" description="WD" evidence="12">
    <location>
        <begin position="1241"/>
        <end position="1282"/>
    </location>
</feature>
<dbReference type="SMART" id="SM00320">
    <property type="entry name" value="WD40"/>
    <property type="match status" value="8"/>
</dbReference>
<feature type="domain" description="PiggyBac transposable element-derived protein 4 C-terminal zinc-finger" evidence="14">
    <location>
        <begin position="732"/>
        <end position="769"/>
    </location>
</feature>
<dbReference type="GO" id="GO:0000118">
    <property type="term" value="C:histone deacetylase complex"/>
    <property type="evidence" value="ECO:0007669"/>
    <property type="project" value="TreeGrafter"/>
</dbReference>
<keyword evidence="5" id="KW-0833">Ubl conjugation pathway</keyword>
<dbReference type="InterPro" id="IPR006594">
    <property type="entry name" value="LisH"/>
</dbReference>
<feature type="transmembrane region" description="Helical" evidence="13">
    <location>
        <begin position="1502"/>
        <end position="1523"/>
    </location>
</feature>
<dbReference type="PROSITE" id="PS50294">
    <property type="entry name" value="WD_REPEATS_REGION"/>
    <property type="match status" value="5"/>
</dbReference>
<dbReference type="InterPro" id="IPR020472">
    <property type="entry name" value="WD40_PAC1"/>
</dbReference>
<evidence type="ECO:0000313" key="17">
    <source>
        <dbReference type="WBParaSite" id="maker-uti_cns_0004990-snap-gene-0.3-mRNA-1"/>
    </source>
</evidence>
<dbReference type="PROSITE" id="PS50896">
    <property type="entry name" value="LISH"/>
    <property type="match status" value="1"/>
</dbReference>
<protein>
    <submittedName>
        <fullName evidence="17">LisH domain-containing protein</fullName>
    </submittedName>
</protein>
<keyword evidence="8" id="KW-0010">Activator</keyword>
<evidence type="ECO:0000256" key="5">
    <source>
        <dbReference type="ARBA" id="ARBA00022786"/>
    </source>
</evidence>
<dbReference type="CDD" id="cd00200">
    <property type="entry name" value="WD40"/>
    <property type="match status" value="1"/>
</dbReference>
<dbReference type="InterPro" id="IPR032718">
    <property type="entry name" value="PGBD4_Znf_C"/>
</dbReference>
<accession>A0A1I8HA96</accession>
<evidence type="ECO:0000256" key="4">
    <source>
        <dbReference type="ARBA" id="ARBA00022737"/>
    </source>
</evidence>
<keyword evidence="7" id="KW-0805">Transcription regulation</keyword>
<evidence type="ECO:0000259" key="15">
    <source>
        <dbReference type="Pfam" id="PF13843"/>
    </source>
</evidence>
<keyword evidence="6" id="KW-0156">Chromatin regulator</keyword>
<keyword evidence="4" id="KW-0677">Repeat</keyword>
<dbReference type="SUPFAM" id="SSF50978">
    <property type="entry name" value="WD40 repeat-like"/>
    <property type="match status" value="2"/>
</dbReference>
<organism evidence="16 17">
    <name type="scientific">Macrostomum lignano</name>
    <dbReference type="NCBI Taxonomy" id="282301"/>
    <lineage>
        <taxon>Eukaryota</taxon>
        <taxon>Metazoa</taxon>
        <taxon>Spiralia</taxon>
        <taxon>Lophotrochozoa</taxon>
        <taxon>Platyhelminthes</taxon>
        <taxon>Rhabditophora</taxon>
        <taxon>Macrostomorpha</taxon>
        <taxon>Macrostomida</taxon>
        <taxon>Macrostomidae</taxon>
        <taxon>Macrostomum</taxon>
    </lineage>
</organism>
<dbReference type="FunFam" id="2.130.10.10:FF:002234">
    <property type="entry name" value="F-box-like/WD repeat-containing protein TBL1XR1"/>
    <property type="match status" value="1"/>
</dbReference>
<keyword evidence="3 12" id="KW-0853">WD repeat</keyword>
<feature type="repeat" description="WD" evidence="12">
    <location>
        <begin position="966"/>
        <end position="998"/>
    </location>
</feature>
<name>A0A1I8HA96_9PLAT</name>
<evidence type="ECO:0000256" key="8">
    <source>
        <dbReference type="ARBA" id="ARBA00023159"/>
    </source>
</evidence>
<dbReference type="WBParaSite" id="maker-uti_cns_0004990-snap-gene-0.3-mRNA-1">
    <property type="protein sequence ID" value="maker-uti_cns_0004990-snap-gene-0.3-mRNA-1"/>
    <property type="gene ID" value="maker-uti_cns_0004990-snap-gene-0.3"/>
</dbReference>
<dbReference type="PROSITE" id="PS00678">
    <property type="entry name" value="WD_REPEATS_1"/>
    <property type="match status" value="3"/>
</dbReference>
<dbReference type="InterPro" id="IPR015943">
    <property type="entry name" value="WD40/YVTN_repeat-like_dom_sf"/>
</dbReference>
<dbReference type="InterPro" id="IPR001680">
    <property type="entry name" value="WD40_rpt"/>
</dbReference>
<evidence type="ECO:0000256" key="13">
    <source>
        <dbReference type="SAM" id="Phobius"/>
    </source>
</evidence>
<dbReference type="SMART" id="SM00667">
    <property type="entry name" value="LisH"/>
    <property type="match status" value="1"/>
</dbReference>
<evidence type="ECO:0000256" key="12">
    <source>
        <dbReference type="PROSITE-ProRule" id="PRU00221"/>
    </source>
</evidence>
<dbReference type="InterPro" id="IPR029526">
    <property type="entry name" value="PGBD"/>
</dbReference>
<sequence length="1530" mass="166691">ATAGRQVLGVDGGLQLAQQLHKVDLGVLVHLLRHLGLDEAVQRLVPRHGRFVNGVRLVEGDDDDAHVVAAALVQAGVHHIVTDGGQGIPHAGPVQHEAAELLVRHHVPDSVAGEHDELVFVVPDVGGAVDPLDHDGAAGVLNALLLNRVDGLVVHGGQGHLAVAHQDAAGVAAVGEVDVVRADEDAHGGATALVLAEFHLGNFAHLAVQVQEAVTDAPLHVLKRRHGVRVQLLEVVSLNDGVEQLLGAVGADAGARVAVKHGKEGPLGQVAGQAGDGAVGVLHLDAPALHAGQAVGLCQILYNSIHVIQINPNMDILLTSDSESDAGIAENSESSESVTISEVEDDWQFVEPGEDIVEDGPSFTGISGVNPSIVLPEDREDIQYFLRLFLTDELLDKIVEWTNAKAWAEYEQATHDGEDVSSLLKSWKDTNRSEISKLLGMYLFMGISRKPELHDYWSTSVIHSTPFFQSPNGLTRDRFKQLLAFLRFYDARAPASNDPLHKIRPLLLHLCKDLLGFGYHLFVDKWFASVRLATFLYERSTLLTATVRADRGVPLALRSQQVPLNDVVFMRKLPVLAMKILERKESGLKTFFMIDTHGSAQKVATNRIRKNGEAVQVQKSASNLLYNRCMGGVDRLDAMLKPYDSCRKTYKWFHKLGFHLCLLLVHNAWVVYSKHGGRLQFFKFLESCITLLVDSTGPGRQRTAARQPAAAAAQQHFPSKLPPRESCPRPVKRCRVCYRNGTAKRTVFCCSACPNAPGLCPSPCFERWHVDERIGTEALYNRAKLQRLFIILCWQQPQLAAKHCQLSLEMSFSSDEVNFLIYRYLQESGYLHSAFLFGVESHISSTNINGSMVPPAALLQIIQKGLQYTEAEISIGEGGSERVVESLSLIDSVMPEVVEMRKKQVAEAEKCRVSGRPGAASAGSKPFGQAVNGEDHMAQDGDGLASAGRDSLAVPLEIPPSRVTVLRGHESEVFICAWNPRQNLLASGSGDSTARLWDATDLASAVDPKKQLVLKHCISRGGMDVPSNKDVTSLDWNYDGSRLATGSYDGFARLWATDGTLVCTLGQHKGPIFALKWNKAGNLILSAGVDKTTIIWDATTGQAKQQFAFHTAPALDVDWQSNNTFASCSTDQSIQVCRLGREQPIEIFKGHTNEVNAIKWDPQGRLLASCSDDMTLKLWSMDRPHPIHDFKAHQKEIYTIKWSPTGYNSQNPNANLYLASASFDSTVRLWDVEAGACAQVFSNHNEPVYSVAFSPCGHYLASGSFDKCVHIWDIASGSLVHKYQGTGGIFEVCWNHTGDRVGASAADGTVSGHPGPSPLLGSGCQAVQPGASPRLHTEQKSAWISLKRCLCYREFVCRGAKQLGQPLDEVLIHHHAVLVHQTAQHLRHFLGLQWLAQLRQPALQVLRLQPAGLHLVERQEGLVQSLCPLFRRQRLRLCPGRHGQEVRQLHGAAGVGISVLGVVLDLLLRQDKLGAAQSLSQVADGDGAAAALVQPLEGCFPNFFVCWGLLAPLLGGAAFLLCLGRSNGVE</sequence>
<reference evidence="17" key="1">
    <citation type="submission" date="2016-11" db="UniProtKB">
        <authorList>
            <consortium name="WormBaseParasite"/>
        </authorList>
    </citation>
    <scope>IDENTIFICATION</scope>
</reference>
<dbReference type="FunFam" id="1.20.960.30:FF:000001">
    <property type="entry name" value="F-box-like/WD repeat-containing protein TBL1XR1"/>
    <property type="match status" value="1"/>
</dbReference>
<evidence type="ECO:0000256" key="7">
    <source>
        <dbReference type="ARBA" id="ARBA00023015"/>
    </source>
</evidence>
<keyword evidence="10" id="KW-0539">Nucleus</keyword>
<dbReference type="Gene3D" id="2.130.10.10">
    <property type="entry name" value="YVTN repeat-like/Quinoprotein amine dehydrogenase"/>
    <property type="match status" value="1"/>
</dbReference>
<dbReference type="PANTHER" id="PTHR22846:SF2">
    <property type="entry name" value="F-BOX-LIKE_WD REPEAT-CONTAINING PROTEIN EBI"/>
    <property type="match status" value="1"/>
</dbReference>
<dbReference type="Gene3D" id="1.20.960.30">
    <property type="match status" value="1"/>
</dbReference>
<dbReference type="Pfam" id="PF13843">
    <property type="entry name" value="DDE_Tnp_1_7"/>
    <property type="match status" value="1"/>
</dbReference>
<keyword evidence="9" id="KW-0804">Transcription</keyword>
<keyword evidence="16" id="KW-1185">Reference proteome</keyword>
<dbReference type="Pfam" id="PF00400">
    <property type="entry name" value="WD40"/>
    <property type="match status" value="6"/>
</dbReference>
<keyword evidence="13" id="KW-0472">Membrane</keyword>
<comment type="subcellular location">
    <subcellularLocation>
        <location evidence="1">Nucleus</location>
    </subcellularLocation>
</comment>
<dbReference type="PRINTS" id="PR00320">
    <property type="entry name" value="GPROTEINBRPT"/>
</dbReference>
<keyword evidence="2" id="KW-0678">Repressor</keyword>
<evidence type="ECO:0000256" key="1">
    <source>
        <dbReference type="ARBA" id="ARBA00004123"/>
    </source>
</evidence>
<dbReference type="GO" id="GO:0045944">
    <property type="term" value="P:positive regulation of transcription by RNA polymerase II"/>
    <property type="evidence" value="ECO:0007669"/>
    <property type="project" value="UniProtKB-ARBA"/>
</dbReference>
<feature type="domain" description="PiggyBac transposable element-derived protein" evidence="15">
    <location>
        <begin position="384"/>
        <end position="507"/>
    </location>
</feature>
<feature type="repeat" description="WD" evidence="12">
    <location>
        <begin position="1065"/>
        <end position="1106"/>
    </location>
</feature>
<feature type="repeat" description="WD" evidence="12">
    <location>
        <begin position="1148"/>
        <end position="1189"/>
    </location>
</feature>
<evidence type="ECO:0000256" key="9">
    <source>
        <dbReference type="ARBA" id="ARBA00023163"/>
    </source>
</evidence>
<dbReference type="InterPro" id="IPR045183">
    <property type="entry name" value="Ebi-like"/>
</dbReference>
<dbReference type="Pfam" id="PF08513">
    <property type="entry name" value="LisH"/>
    <property type="match status" value="1"/>
</dbReference>
<dbReference type="Pfam" id="PF13842">
    <property type="entry name" value="zf-Tnp_2"/>
    <property type="match status" value="1"/>
</dbReference>
<evidence type="ECO:0000256" key="11">
    <source>
        <dbReference type="ARBA" id="ARBA00025741"/>
    </source>
</evidence>
<dbReference type="PROSITE" id="PS50082">
    <property type="entry name" value="WD_REPEATS_2"/>
    <property type="match status" value="6"/>
</dbReference>
<keyword evidence="13" id="KW-1133">Transmembrane helix</keyword>
<feature type="repeat" description="WD" evidence="12">
    <location>
        <begin position="1031"/>
        <end position="1055"/>
    </location>
</feature>
<comment type="similarity">
    <text evidence="11">Belongs to the WD repeat EBI family.</text>
</comment>